<name>A0A1I4C560_9EURY</name>
<accession>A0A1I4C560</accession>
<keyword evidence="2" id="KW-1185">Reference proteome</keyword>
<dbReference type="AlphaFoldDB" id="A0A1I4C560"/>
<dbReference type="Proteomes" id="UP000199607">
    <property type="component" value="Unassembled WGS sequence"/>
</dbReference>
<gene>
    <name evidence="1" type="ORF">SAMN04487950_0958</name>
</gene>
<organism evidence="1 2">
    <name type="scientific">Halogranum rubrum</name>
    <dbReference type="NCBI Taxonomy" id="553466"/>
    <lineage>
        <taxon>Archaea</taxon>
        <taxon>Methanobacteriati</taxon>
        <taxon>Methanobacteriota</taxon>
        <taxon>Stenosarchaea group</taxon>
        <taxon>Halobacteria</taxon>
        <taxon>Halobacteriales</taxon>
        <taxon>Haloferacaceae</taxon>
    </lineage>
</organism>
<evidence type="ECO:0000313" key="2">
    <source>
        <dbReference type="Proteomes" id="UP000199607"/>
    </source>
</evidence>
<evidence type="ECO:0000313" key="1">
    <source>
        <dbReference type="EMBL" id="SFK76085.1"/>
    </source>
</evidence>
<reference evidence="2" key="1">
    <citation type="submission" date="2016-10" db="EMBL/GenBank/DDBJ databases">
        <authorList>
            <person name="Varghese N."/>
            <person name="Submissions S."/>
        </authorList>
    </citation>
    <scope>NUCLEOTIDE SEQUENCE [LARGE SCALE GENOMIC DNA]</scope>
    <source>
        <strain evidence="2">CGMCC 1.7738</strain>
    </source>
</reference>
<sequence>MVDVVLTKQRIEPSETDRLREWCTEIRERETEALATLRDEGMREEAAFVESDDEGDYLVYFMKADDIDAVYEAFEESDHAIDEAHKAVMRDVLVSGENVAEYELLYHLTTSK</sequence>
<dbReference type="InterPro" id="IPR046174">
    <property type="entry name" value="DUF6176"/>
</dbReference>
<protein>
    <submittedName>
        <fullName evidence="1">Uncharacterized protein</fullName>
    </submittedName>
</protein>
<proteinExistence type="predicted"/>
<dbReference type="EMBL" id="FOTC01000001">
    <property type="protein sequence ID" value="SFK76085.1"/>
    <property type="molecule type" value="Genomic_DNA"/>
</dbReference>
<dbReference type="STRING" id="553466.SAMN04487950_0958"/>
<dbReference type="RefSeq" id="WP_089866358.1">
    <property type="nucleotide sequence ID" value="NZ_FOTC01000001.1"/>
</dbReference>
<dbReference type="Pfam" id="PF19673">
    <property type="entry name" value="DUF6176"/>
    <property type="match status" value="1"/>
</dbReference>